<protein>
    <recommendedName>
        <fullName evidence="2">YCII-related domain-containing protein</fullName>
    </recommendedName>
</protein>
<gene>
    <name evidence="3" type="ORF">Raf01_26810</name>
</gene>
<comment type="similarity">
    <text evidence="1">Belongs to the YciI family.</text>
</comment>
<evidence type="ECO:0000256" key="1">
    <source>
        <dbReference type="ARBA" id="ARBA00007689"/>
    </source>
</evidence>
<dbReference type="EMBL" id="BONZ01000026">
    <property type="protein sequence ID" value="GIH14509.1"/>
    <property type="molecule type" value="Genomic_DNA"/>
</dbReference>
<proteinExistence type="inferred from homology"/>
<accession>A0A8J3QQ86</accession>
<organism evidence="3 4">
    <name type="scientific">Rugosimonospora africana</name>
    <dbReference type="NCBI Taxonomy" id="556532"/>
    <lineage>
        <taxon>Bacteria</taxon>
        <taxon>Bacillati</taxon>
        <taxon>Actinomycetota</taxon>
        <taxon>Actinomycetes</taxon>
        <taxon>Micromonosporales</taxon>
        <taxon>Micromonosporaceae</taxon>
        <taxon>Rugosimonospora</taxon>
    </lineage>
</organism>
<evidence type="ECO:0000313" key="3">
    <source>
        <dbReference type="EMBL" id="GIH14509.1"/>
    </source>
</evidence>
<dbReference type="RefSeq" id="WP_203918175.1">
    <property type="nucleotide sequence ID" value="NZ_BONZ01000026.1"/>
</dbReference>
<sequence length="120" mass="13054">MKYLLLIYNDPAEFATMPDADRQRIFDDVDVIMKELTESGEMVGGQALAAPSQTKTVRLRGGAVAATDGPFLEAKEHLAGYLIVDVATEERAVEIAGRWPDARYGAMEVREIVHTSGAEG</sequence>
<dbReference type="Pfam" id="PF03795">
    <property type="entry name" value="YCII"/>
    <property type="match status" value="1"/>
</dbReference>
<feature type="domain" description="YCII-related" evidence="2">
    <location>
        <begin position="1"/>
        <end position="113"/>
    </location>
</feature>
<name>A0A8J3QQ86_9ACTN</name>
<comment type="caution">
    <text evidence="3">The sequence shown here is derived from an EMBL/GenBank/DDBJ whole genome shotgun (WGS) entry which is preliminary data.</text>
</comment>
<dbReference type="Gene3D" id="3.30.70.1060">
    <property type="entry name" value="Dimeric alpha+beta barrel"/>
    <property type="match status" value="1"/>
</dbReference>
<dbReference type="Proteomes" id="UP000642748">
    <property type="component" value="Unassembled WGS sequence"/>
</dbReference>
<evidence type="ECO:0000259" key="2">
    <source>
        <dbReference type="Pfam" id="PF03795"/>
    </source>
</evidence>
<dbReference type="InterPro" id="IPR011008">
    <property type="entry name" value="Dimeric_a/b-barrel"/>
</dbReference>
<dbReference type="InterPro" id="IPR005545">
    <property type="entry name" value="YCII"/>
</dbReference>
<dbReference type="SUPFAM" id="SSF54909">
    <property type="entry name" value="Dimeric alpha+beta barrel"/>
    <property type="match status" value="1"/>
</dbReference>
<dbReference type="AlphaFoldDB" id="A0A8J3QQ86"/>
<dbReference type="PANTHER" id="PTHR35174:SF3">
    <property type="entry name" value="BLL7171 PROTEIN"/>
    <property type="match status" value="1"/>
</dbReference>
<keyword evidence="4" id="KW-1185">Reference proteome</keyword>
<dbReference type="PANTHER" id="PTHR35174">
    <property type="entry name" value="BLL7171 PROTEIN-RELATED"/>
    <property type="match status" value="1"/>
</dbReference>
<reference evidence="3" key="1">
    <citation type="submission" date="2021-01" db="EMBL/GenBank/DDBJ databases">
        <title>Whole genome shotgun sequence of Rugosimonospora africana NBRC 104875.</title>
        <authorList>
            <person name="Komaki H."/>
            <person name="Tamura T."/>
        </authorList>
    </citation>
    <scope>NUCLEOTIDE SEQUENCE</scope>
    <source>
        <strain evidence="3">NBRC 104875</strain>
    </source>
</reference>
<evidence type="ECO:0000313" key="4">
    <source>
        <dbReference type="Proteomes" id="UP000642748"/>
    </source>
</evidence>